<evidence type="ECO:0000259" key="1">
    <source>
        <dbReference type="Pfam" id="PF00753"/>
    </source>
</evidence>
<dbReference type="EMBL" id="KZ824346">
    <property type="protein sequence ID" value="RAL06926.1"/>
    <property type="molecule type" value="Genomic_DNA"/>
</dbReference>
<accession>A0A395HH05</accession>
<protein>
    <recommendedName>
        <fullName evidence="1">Metallo-beta-lactamase domain-containing protein</fullName>
    </recommendedName>
</protein>
<dbReference type="InterPro" id="IPR041712">
    <property type="entry name" value="DHPS-like_MBL-fold"/>
</dbReference>
<dbReference type="Gene3D" id="3.60.15.10">
    <property type="entry name" value="Ribonuclease Z/Hydroxyacylglutathione hydrolase-like"/>
    <property type="match status" value="1"/>
</dbReference>
<proteinExistence type="predicted"/>
<dbReference type="AlphaFoldDB" id="A0A395HH05"/>
<dbReference type="PANTHER" id="PTHR13754">
    <property type="entry name" value="METALLO-BETA-LACTAMASE SUPERFAMILY PROTEIN"/>
    <property type="match status" value="1"/>
</dbReference>
<dbReference type="RefSeq" id="XP_025546080.1">
    <property type="nucleotide sequence ID" value="XM_025694324.1"/>
</dbReference>
<keyword evidence="3" id="KW-1185">Reference proteome</keyword>
<gene>
    <name evidence="2" type="ORF">BO97DRAFT_401055</name>
</gene>
<name>A0A395HH05_ASPHC</name>
<feature type="domain" description="Metallo-beta-lactamase" evidence="1">
    <location>
        <begin position="78"/>
        <end position="125"/>
    </location>
</feature>
<dbReference type="SUPFAM" id="SSF56281">
    <property type="entry name" value="Metallo-hydrolase/oxidoreductase"/>
    <property type="match status" value="1"/>
</dbReference>
<sequence length="335" mass="37188">MLNEIDSLEIHCIVNDELDPITPSMNPAVKVASQFMGIPLSPLPSGTQRDGATMEMRMDNICCAAHGISLLLIATKGEKKHVLLFDAGPEGAVWERNSRRLRSQIDQIEHIVLSHYHRDHSGGLVRAIEMIQEKRIDRDRVVMDVHPNRPDFRGVQAQQPLSLEADPSFEELAAAGAQVVKSDQPHTVLDNFFMVSGEVPRKTTYEDGIHGGLRYDAAKAKWEEDTLIMEERYVMCNLKGKGLVLFTGCGHAGIVNTCRDAIALGQGVPLYSVVGGYHLADASDEKLEATMKDLKMFDPKVMLAGHCTGWRFKCLIERDMPKCLVPCFSGSRYSL</sequence>
<organism evidence="2 3">
    <name type="scientific">Aspergillus homomorphus (strain CBS 101889)</name>
    <dbReference type="NCBI Taxonomy" id="1450537"/>
    <lineage>
        <taxon>Eukaryota</taxon>
        <taxon>Fungi</taxon>
        <taxon>Dikarya</taxon>
        <taxon>Ascomycota</taxon>
        <taxon>Pezizomycotina</taxon>
        <taxon>Eurotiomycetes</taxon>
        <taxon>Eurotiomycetidae</taxon>
        <taxon>Eurotiales</taxon>
        <taxon>Aspergillaceae</taxon>
        <taxon>Aspergillus</taxon>
        <taxon>Aspergillus subgen. Circumdati</taxon>
    </lineage>
</organism>
<dbReference type="InterPro" id="IPR052926">
    <property type="entry name" value="Metallo-beta-lactamase_dom"/>
</dbReference>
<dbReference type="STRING" id="1450537.A0A395HH05"/>
<dbReference type="OrthoDB" id="1470350at2759"/>
<dbReference type="InterPro" id="IPR001279">
    <property type="entry name" value="Metallo-B-lactamas"/>
</dbReference>
<evidence type="ECO:0000313" key="3">
    <source>
        <dbReference type="Proteomes" id="UP000248961"/>
    </source>
</evidence>
<reference evidence="2 3" key="1">
    <citation type="submission" date="2018-02" db="EMBL/GenBank/DDBJ databases">
        <title>The genomes of Aspergillus section Nigri reveals drivers in fungal speciation.</title>
        <authorList>
            <consortium name="DOE Joint Genome Institute"/>
            <person name="Vesth T.C."/>
            <person name="Nybo J."/>
            <person name="Theobald S."/>
            <person name="Brandl J."/>
            <person name="Frisvad J.C."/>
            <person name="Nielsen K.F."/>
            <person name="Lyhne E.K."/>
            <person name="Kogle M.E."/>
            <person name="Kuo A."/>
            <person name="Riley R."/>
            <person name="Clum A."/>
            <person name="Nolan M."/>
            <person name="Lipzen A."/>
            <person name="Salamov A."/>
            <person name="Henrissat B."/>
            <person name="Wiebenga A."/>
            <person name="De vries R.P."/>
            <person name="Grigoriev I.V."/>
            <person name="Mortensen U.H."/>
            <person name="Andersen M.R."/>
            <person name="Baker S.E."/>
        </authorList>
    </citation>
    <scope>NUCLEOTIDE SEQUENCE [LARGE SCALE GENOMIC DNA]</scope>
    <source>
        <strain evidence="2 3">CBS 101889</strain>
    </source>
</reference>
<dbReference type="GeneID" id="37198613"/>
<dbReference type="VEuPathDB" id="FungiDB:BO97DRAFT_401055"/>
<dbReference type="GO" id="GO:0016740">
    <property type="term" value="F:transferase activity"/>
    <property type="evidence" value="ECO:0007669"/>
    <property type="project" value="TreeGrafter"/>
</dbReference>
<dbReference type="CDD" id="cd07713">
    <property type="entry name" value="DHPS-like_MBL-fold"/>
    <property type="match status" value="1"/>
</dbReference>
<evidence type="ECO:0000313" key="2">
    <source>
        <dbReference type="EMBL" id="RAL06926.1"/>
    </source>
</evidence>
<dbReference type="Pfam" id="PF00753">
    <property type="entry name" value="Lactamase_B"/>
    <property type="match status" value="1"/>
</dbReference>
<dbReference type="PANTHER" id="PTHR13754:SF13">
    <property type="entry name" value="METALLO-BETA-LACTAMASE SUPERFAMILY PROTEIN (AFU_ORTHOLOGUE AFUA_3G07630)"/>
    <property type="match status" value="1"/>
</dbReference>
<dbReference type="Proteomes" id="UP000248961">
    <property type="component" value="Unassembled WGS sequence"/>
</dbReference>
<dbReference type="InterPro" id="IPR036866">
    <property type="entry name" value="RibonucZ/Hydroxyglut_hydro"/>
</dbReference>